<organism evidence="1 2">
    <name type="scientific">Rhizodiscina lignyota</name>
    <dbReference type="NCBI Taxonomy" id="1504668"/>
    <lineage>
        <taxon>Eukaryota</taxon>
        <taxon>Fungi</taxon>
        <taxon>Dikarya</taxon>
        <taxon>Ascomycota</taxon>
        <taxon>Pezizomycotina</taxon>
        <taxon>Dothideomycetes</taxon>
        <taxon>Pleosporomycetidae</taxon>
        <taxon>Aulographales</taxon>
        <taxon>Rhizodiscinaceae</taxon>
        <taxon>Rhizodiscina</taxon>
    </lineage>
</organism>
<reference evidence="1" key="1">
    <citation type="journal article" date="2020" name="Stud. Mycol.">
        <title>101 Dothideomycetes genomes: a test case for predicting lifestyles and emergence of pathogens.</title>
        <authorList>
            <person name="Haridas S."/>
            <person name="Albert R."/>
            <person name="Binder M."/>
            <person name="Bloem J."/>
            <person name="Labutti K."/>
            <person name="Salamov A."/>
            <person name="Andreopoulos B."/>
            <person name="Baker S."/>
            <person name="Barry K."/>
            <person name="Bills G."/>
            <person name="Bluhm B."/>
            <person name="Cannon C."/>
            <person name="Castanera R."/>
            <person name="Culley D."/>
            <person name="Daum C."/>
            <person name="Ezra D."/>
            <person name="Gonzalez J."/>
            <person name="Henrissat B."/>
            <person name="Kuo A."/>
            <person name="Liang C."/>
            <person name="Lipzen A."/>
            <person name="Lutzoni F."/>
            <person name="Magnuson J."/>
            <person name="Mondo S."/>
            <person name="Nolan M."/>
            <person name="Ohm R."/>
            <person name="Pangilinan J."/>
            <person name="Park H.-J."/>
            <person name="Ramirez L."/>
            <person name="Alfaro M."/>
            <person name="Sun H."/>
            <person name="Tritt A."/>
            <person name="Yoshinaga Y."/>
            <person name="Zwiers L.-H."/>
            <person name="Turgeon B."/>
            <person name="Goodwin S."/>
            <person name="Spatafora J."/>
            <person name="Crous P."/>
            <person name="Grigoriev I."/>
        </authorList>
    </citation>
    <scope>NUCLEOTIDE SEQUENCE</scope>
    <source>
        <strain evidence="1">CBS 133067</strain>
    </source>
</reference>
<proteinExistence type="predicted"/>
<dbReference type="EMBL" id="ML978127">
    <property type="protein sequence ID" value="KAF2098054.1"/>
    <property type="molecule type" value="Genomic_DNA"/>
</dbReference>
<keyword evidence="2" id="KW-1185">Reference proteome</keyword>
<name>A0A9P4IC36_9PEZI</name>
<gene>
    <name evidence="1" type="ORF">NA57DRAFT_76851</name>
</gene>
<protein>
    <recommendedName>
        <fullName evidence="3">F-box domain-containing protein</fullName>
    </recommendedName>
</protein>
<dbReference type="CDD" id="cd09917">
    <property type="entry name" value="F-box_SF"/>
    <property type="match status" value="1"/>
</dbReference>
<dbReference type="Proteomes" id="UP000799772">
    <property type="component" value="Unassembled WGS sequence"/>
</dbReference>
<sequence length="382" mass="43040">MIYLSTLPSELIEAIALNLDTSSLCSLRLVNHVVGFAITKAFREKCFSSRTISLHDDSLIILRQILEHPLGVSFKHLTIRGGLIDEDRVAHEHHMIRYADRAMDLGVRIAEILDGPYQPDFAGMLATALERLQTTSRTLESLTVDAPGSDWAAYATRKVRDVIGNKAFFVTLDALARSGVKVTEFHVLSGVQQPLDFRDADRPVLEQVFAETKVLDFCVHPMGMVNEEYATIASFLQMFKSLEALGIRMALARRLGTHIHQVEGIRGPIMEEVSRMQLKKLIFGMDYVGYDMMHTFLERRGLHAQLGMLENNFSDRTDAFLQNSIWAQLESLELDDMERLSGHYVHGECCQAHIGADGDFKREFEAFHKHVAEVGVFGQGLY</sequence>
<accession>A0A9P4IC36</accession>
<evidence type="ECO:0008006" key="3">
    <source>
        <dbReference type="Google" id="ProtNLM"/>
    </source>
</evidence>
<comment type="caution">
    <text evidence="1">The sequence shown here is derived from an EMBL/GenBank/DDBJ whole genome shotgun (WGS) entry which is preliminary data.</text>
</comment>
<evidence type="ECO:0000313" key="1">
    <source>
        <dbReference type="EMBL" id="KAF2098054.1"/>
    </source>
</evidence>
<dbReference type="AlphaFoldDB" id="A0A9P4IC36"/>
<evidence type="ECO:0000313" key="2">
    <source>
        <dbReference type="Proteomes" id="UP000799772"/>
    </source>
</evidence>